<dbReference type="Proteomes" id="UP000594263">
    <property type="component" value="Unplaced"/>
</dbReference>
<protein>
    <submittedName>
        <fullName evidence="2">Uncharacterized protein</fullName>
    </submittedName>
</protein>
<name>A0A7N0US90_KALFE</name>
<evidence type="ECO:0000313" key="2">
    <source>
        <dbReference type="EnsemblPlants" id="Kaladp0080s0071.1.v1.1"/>
    </source>
</evidence>
<organism evidence="2 3">
    <name type="scientific">Kalanchoe fedtschenkoi</name>
    <name type="common">Lavender scallops</name>
    <name type="synonym">South American air plant</name>
    <dbReference type="NCBI Taxonomy" id="63787"/>
    <lineage>
        <taxon>Eukaryota</taxon>
        <taxon>Viridiplantae</taxon>
        <taxon>Streptophyta</taxon>
        <taxon>Embryophyta</taxon>
        <taxon>Tracheophyta</taxon>
        <taxon>Spermatophyta</taxon>
        <taxon>Magnoliopsida</taxon>
        <taxon>eudicotyledons</taxon>
        <taxon>Gunneridae</taxon>
        <taxon>Pentapetalae</taxon>
        <taxon>Saxifragales</taxon>
        <taxon>Crassulaceae</taxon>
        <taxon>Kalanchoe</taxon>
    </lineage>
</organism>
<evidence type="ECO:0000256" key="1">
    <source>
        <dbReference type="SAM" id="MobiDB-lite"/>
    </source>
</evidence>
<reference evidence="2" key="1">
    <citation type="submission" date="2021-01" db="UniProtKB">
        <authorList>
            <consortium name="EnsemblPlants"/>
        </authorList>
    </citation>
    <scope>IDENTIFICATION</scope>
</reference>
<feature type="compositionally biased region" description="Basic and acidic residues" evidence="1">
    <location>
        <begin position="50"/>
        <end position="59"/>
    </location>
</feature>
<dbReference type="PANTHER" id="PTHR33132:SF135">
    <property type="entry name" value="OS02G0799700 PROTEIN"/>
    <property type="match status" value="1"/>
</dbReference>
<dbReference type="PANTHER" id="PTHR33132">
    <property type="entry name" value="OSJNBB0118P14.9 PROTEIN"/>
    <property type="match status" value="1"/>
</dbReference>
<feature type="region of interest" description="Disordered" evidence="1">
    <location>
        <begin position="39"/>
        <end position="60"/>
    </location>
</feature>
<sequence>MSSIIVLRKSEDSSAVGFSLWVDKIKGVENQAGMGVVGNKKVAGKNPKQAKPDQGEPKKKLCMCSPTNHPGSFRCRYHRSTPVCNLKPVDQNGDVTRDVLKLKIMTAKPTSAGAKPPLSRFSKAAAAVASELPR</sequence>
<dbReference type="Gramene" id="Kaladp0080s0071.1.v1.1">
    <property type="protein sequence ID" value="Kaladp0080s0071.1.v1.1"/>
    <property type="gene ID" value="Kaladp0080s0071.v1.1"/>
</dbReference>
<keyword evidence="3" id="KW-1185">Reference proteome</keyword>
<dbReference type="AlphaFoldDB" id="A0A7N0US90"/>
<dbReference type="EnsemblPlants" id="Kaladp0080s0071.1.v1.1">
    <property type="protein sequence ID" value="Kaladp0080s0071.1.v1.1"/>
    <property type="gene ID" value="Kaladp0080s0071.v1.1"/>
</dbReference>
<accession>A0A7N0US90</accession>
<evidence type="ECO:0000313" key="3">
    <source>
        <dbReference type="Proteomes" id="UP000594263"/>
    </source>
</evidence>
<proteinExistence type="predicted"/>